<keyword evidence="3" id="KW-1185">Reference proteome</keyword>
<reference evidence="2 3" key="1">
    <citation type="submission" date="2018-02" db="EMBL/GenBank/DDBJ databases">
        <title>The genomes of Aspergillus section Nigri reveals drivers in fungal speciation.</title>
        <authorList>
            <consortium name="DOE Joint Genome Institute"/>
            <person name="Vesth T.C."/>
            <person name="Nybo J."/>
            <person name="Theobald S."/>
            <person name="Brandl J."/>
            <person name="Frisvad J.C."/>
            <person name="Nielsen K.F."/>
            <person name="Lyhne E.K."/>
            <person name="Kogle M.E."/>
            <person name="Kuo A."/>
            <person name="Riley R."/>
            <person name="Clum A."/>
            <person name="Nolan M."/>
            <person name="Lipzen A."/>
            <person name="Salamov A."/>
            <person name="Henrissat B."/>
            <person name="Wiebenga A."/>
            <person name="De vries R.P."/>
            <person name="Grigoriev I.V."/>
            <person name="Mortensen U.H."/>
            <person name="Andersen M.R."/>
            <person name="Baker S.E."/>
        </authorList>
    </citation>
    <scope>NUCLEOTIDE SEQUENCE [LARGE SCALE GENOMIC DNA]</scope>
    <source>
        <strain evidence="2 3">CBS 121057</strain>
    </source>
</reference>
<keyword evidence="1" id="KW-0812">Transmembrane</keyword>
<evidence type="ECO:0000256" key="1">
    <source>
        <dbReference type="SAM" id="Phobius"/>
    </source>
</evidence>
<feature type="transmembrane region" description="Helical" evidence="1">
    <location>
        <begin position="12"/>
        <end position="32"/>
    </location>
</feature>
<protein>
    <submittedName>
        <fullName evidence="2">Uncharacterized protein</fullName>
    </submittedName>
</protein>
<evidence type="ECO:0000313" key="2">
    <source>
        <dbReference type="EMBL" id="PYI08992.1"/>
    </source>
</evidence>
<evidence type="ECO:0000313" key="3">
    <source>
        <dbReference type="Proteomes" id="UP000248423"/>
    </source>
</evidence>
<organism evidence="2 3">
    <name type="scientific">Aspergillus sclerotiicarbonarius (strain CBS 121057 / IBT 28362)</name>
    <dbReference type="NCBI Taxonomy" id="1448318"/>
    <lineage>
        <taxon>Eukaryota</taxon>
        <taxon>Fungi</taxon>
        <taxon>Dikarya</taxon>
        <taxon>Ascomycota</taxon>
        <taxon>Pezizomycotina</taxon>
        <taxon>Eurotiomycetes</taxon>
        <taxon>Eurotiomycetidae</taxon>
        <taxon>Eurotiales</taxon>
        <taxon>Aspergillaceae</taxon>
        <taxon>Aspergillus</taxon>
        <taxon>Aspergillus subgen. Circumdati</taxon>
    </lineage>
</organism>
<dbReference type="Proteomes" id="UP000248423">
    <property type="component" value="Unassembled WGS sequence"/>
</dbReference>
<sequence>MVGENSPMQGDSLLFLLFYFFFSFCISLLMMMMMMMNEVLVMGSYSGPGLSLGSVRFGWVSLNSV</sequence>
<proteinExistence type="predicted"/>
<name>A0A319EFE0_ASPSB</name>
<dbReference type="AlphaFoldDB" id="A0A319EFE0"/>
<dbReference type="EMBL" id="KZ826331">
    <property type="protein sequence ID" value="PYI08992.1"/>
    <property type="molecule type" value="Genomic_DNA"/>
</dbReference>
<keyword evidence="1" id="KW-0472">Membrane</keyword>
<gene>
    <name evidence="2" type="ORF">BO78DRAFT_55431</name>
</gene>
<keyword evidence="1" id="KW-1133">Transmembrane helix</keyword>
<accession>A0A319EFE0</accession>
<dbReference type="VEuPathDB" id="FungiDB:BO78DRAFT_55431"/>